<dbReference type="AlphaFoldDB" id="A0A8J7M7P6"/>
<gene>
    <name evidence="7" type="ORF">H0I76_11575</name>
</gene>
<evidence type="ECO:0000256" key="4">
    <source>
        <dbReference type="RuleBase" id="RU003719"/>
    </source>
</evidence>
<evidence type="ECO:0000256" key="2">
    <source>
        <dbReference type="ARBA" id="ARBA00023002"/>
    </source>
</evidence>
<keyword evidence="8" id="KW-1185">Reference proteome</keyword>
<proteinExistence type="inferred from homology"/>
<dbReference type="InterPro" id="IPR029752">
    <property type="entry name" value="D-isomer_DH_CS1"/>
</dbReference>
<dbReference type="CDD" id="cd05301">
    <property type="entry name" value="GDH"/>
    <property type="match status" value="1"/>
</dbReference>
<accession>A0A8J7M7P6</accession>
<dbReference type="Pfam" id="PF02826">
    <property type="entry name" value="2-Hacid_dh_C"/>
    <property type="match status" value="1"/>
</dbReference>
<dbReference type="PANTHER" id="PTHR10996">
    <property type="entry name" value="2-HYDROXYACID DEHYDROGENASE-RELATED"/>
    <property type="match status" value="1"/>
</dbReference>
<evidence type="ECO:0000256" key="1">
    <source>
        <dbReference type="ARBA" id="ARBA00005854"/>
    </source>
</evidence>
<dbReference type="EMBL" id="JAEHHL010000006">
    <property type="protein sequence ID" value="MBK0399831.1"/>
    <property type="molecule type" value="Genomic_DNA"/>
</dbReference>
<dbReference type="InterPro" id="IPR006140">
    <property type="entry name" value="D-isomer_DH_NAD-bd"/>
</dbReference>
<comment type="similarity">
    <text evidence="1 4">Belongs to the D-isomer specific 2-hydroxyacid dehydrogenase family.</text>
</comment>
<evidence type="ECO:0000259" key="6">
    <source>
        <dbReference type="Pfam" id="PF02826"/>
    </source>
</evidence>
<dbReference type="PROSITE" id="PS00671">
    <property type="entry name" value="D_2_HYDROXYACID_DH_3"/>
    <property type="match status" value="1"/>
</dbReference>
<dbReference type="InterPro" id="IPR029753">
    <property type="entry name" value="D-isomer_DH_CS"/>
</dbReference>
<dbReference type="SUPFAM" id="SSF52283">
    <property type="entry name" value="Formate/glycerate dehydrogenase catalytic domain-like"/>
    <property type="match status" value="1"/>
</dbReference>
<dbReference type="Proteomes" id="UP000655420">
    <property type="component" value="Unassembled WGS sequence"/>
</dbReference>
<dbReference type="PROSITE" id="PS00670">
    <property type="entry name" value="D_2_HYDROXYACID_DH_2"/>
    <property type="match status" value="1"/>
</dbReference>
<dbReference type="PANTHER" id="PTHR10996:SF283">
    <property type="entry name" value="GLYOXYLATE_HYDROXYPYRUVATE REDUCTASE B"/>
    <property type="match status" value="1"/>
</dbReference>
<evidence type="ECO:0000313" key="8">
    <source>
        <dbReference type="Proteomes" id="UP000655420"/>
    </source>
</evidence>
<dbReference type="InterPro" id="IPR036291">
    <property type="entry name" value="NAD(P)-bd_dom_sf"/>
</dbReference>
<dbReference type="InterPro" id="IPR050223">
    <property type="entry name" value="D-isomer_2-hydroxyacid_DH"/>
</dbReference>
<dbReference type="GO" id="GO:0051287">
    <property type="term" value="F:NAD binding"/>
    <property type="evidence" value="ECO:0007669"/>
    <property type="project" value="InterPro"/>
</dbReference>
<feature type="domain" description="D-isomer specific 2-hydroxyacid dehydrogenase NAD-binding" evidence="6">
    <location>
        <begin position="110"/>
        <end position="287"/>
    </location>
</feature>
<dbReference type="RefSeq" id="WP_200610019.1">
    <property type="nucleotide sequence ID" value="NZ_JAEHHL010000006.1"/>
</dbReference>
<feature type="domain" description="D-isomer specific 2-hydroxyacid dehydrogenase catalytic" evidence="5">
    <location>
        <begin position="18"/>
        <end position="318"/>
    </location>
</feature>
<dbReference type="FunFam" id="3.40.50.720:FF:000203">
    <property type="entry name" value="D-3-phosphoglycerate dehydrogenase (SerA)"/>
    <property type="match status" value="1"/>
</dbReference>
<dbReference type="SUPFAM" id="SSF51735">
    <property type="entry name" value="NAD(P)-binding Rossmann-fold domains"/>
    <property type="match status" value="1"/>
</dbReference>
<dbReference type="GO" id="GO:0030267">
    <property type="term" value="F:glyoxylate reductase (NADPH) activity"/>
    <property type="evidence" value="ECO:0007669"/>
    <property type="project" value="TreeGrafter"/>
</dbReference>
<comment type="caution">
    <text evidence="7">The sequence shown here is derived from an EMBL/GenBank/DDBJ whole genome shotgun (WGS) entry which is preliminary data.</text>
</comment>
<keyword evidence="3" id="KW-0520">NAD</keyword>
<dbReference type="GO" id="GO:0005829">
    <property type="term" value="C:cytosol"/>
    <property type="evidence" value="ECO:0007669"/>
    <property type="project" value="TreeGrafter"/>
</dbReference>
<name>A0A8J7M7P6_9RHOB</name>
<dbReference type="PROSITE" id="PS00065">
    <property type="entry name" value="D_2_HYDROXYACID_DH_1"/>
    <property type="match status" value="1"/>
</dbReference>
<reference evidence="7" key="1">
    <citation type="submission" date="2020-12" db="EMBL/GenBank/DDBJ databases">
        <title>Bacterial taxonomy.</title>
        <authorList>
            <person name="Pan X."/>
        </authorList>
    </citation>
    <scope>NUCLEOTIDE SEQUENCE</scope>
    <source>
        <strain evidence="7">M0105</strain>
    </source>
</reference>
<dbReference type="Pfam" id="PF00389">
    <property type="entry name" value="2-Hacid_dh"/>
    <property type="match status" value="1"/>
</dbReference>
<protein>
    <submittedName>
        <fullName evidence="7">D-glycerate dehydrogenase</fullName>
    </submittedName>
</protein>
<dbReference type="InterPro" id="IPR006139">
    <property type="entry name" value="D-isomer_2_OHA_DH_cat_dom"/>
</dbReference>
<evidence type="ECO:0000259" key="5">
    <source>
        <dbReference type="Pfam" id="PF00389"/>
    </source>
</evidence>
<organism evidence="7 8">
    <name type="scientific">Thermohalobaculum xanthum</name>
    <dbReference type="NCBI Taxonomy" id="2753746"/>
    <lineage>
        <taxon>Bacteria</taxon>
        <taxon>Pseudomonadati</taxon>
        <taxon>Pseudomonadota</taxon>
        <taxon>Alphaproteobacteria</taxon>
        <taxon>Rhodobacterales</taxon>
        <taxon>Paracoccaceae</taxon>
        <taxon>Thermohalobaculum</taxon>
    </lineage>
</organism>
<keyword evidence="2 4" id="KW-0560">Oxidoreductase</keyword>
<evidence type="ECO:0000313" key="7">
    <source>
        <dbReference type="EMBL" id="MBK0399831.1"/>
    </source>
</evidence>
<sequence>MAKPRVICTRKWPDRVEAELKARFDVTLNEADVALTQDELRAAFDDYDAVCTTVTDRVDAAVMAAPKRARLIAQFGVGFNNIDTEAARKASLAVTNTPGVLTDATADIALTLLLNVARRTYEGETMLRAGEWTGWRPTQLMGTSPQGKTLGIIGMGRIGKAMAKRCYHALDMRIVFYDAFPVSDAGVPAEQLGTVEEVLAVSDFVSLHCPGGGENVHLINAERLAAMKKGAILVNSARGDIIDEAALVASLRSGHLGGAGLDVFEREPKVAEALTSMRNVCLLPHLGSATIETREAMGMTVLANLTAYFEGRDLPNRVV</sequence>
<dbReference type="Gene3D" id="3.40.50.720">
    <property type="entry name" value="NAD(P)-binding Rossmann-like Domain"/>
    <property type="match status" value="2"/>
</dbReference>
<dbReference type="GO" id="GO:0016618">
    <property type="term" value="F:hydroxypyruvate reductase [NAD(P)H] activity"/>
    <property type="evidence" value="ECO:0007669"/>
    <property type="project" value="TreeGrafter"/>
</dbReference>
<evidence type="ECO:0000256" key="3">
    <source>
        <dbReference type="ARBA" id="ARBA00023027"/>
    </source>
</evidence>